<keyword evidence="3" id="KW-0479">Metal-binding</keyword>
<reference evidence="9 10" key="1">
    <citation type="journal article" date="2019" name="Int. J. Syst. Evol. Microbiol.">
        <title>The Global Catalogue of Microorganisms (GCM) 10K type strain sequencing project: providing services to taxonomists for standard genome sequencing and annotation.</title>
        <authorList>
            <consortium name="The Broad Institute Genomics Platform"/>
            <consortium name="The Broad Institute Genome Sequencing Center for Infectious Disease"/>
            <person name="Wu L."/>
            <person name="Ma J."/>
        </authorList>
    </citation>
    <scope>NUCLEOTIDE SEQUENCE [LARGE SCALE GENOMIC DNA]</scope>
    <source>
        <strain evidence="9 10">CGMCC 1.10390</strain>
    </source>
</reference>
<evidence type="ECO:0000256" key="5">
    <source>
        <dbReference type="ARBA" id="ARBA00023004"/>
    </source>
</evidence>
<dbReference type="Gene3D" id="4.10.490.10">
    <property type="entry name" value="High potential iron-sulphur protein"/>
    <property type="match status" value="2"/>
</dbReference>
<keyword evidence="10" id="KW-1185">Reference proteome</keyword>
<comment type="caution">
    <text evidence="9">The sequence shown here is derived from an EMBL/GenBank/DDBJ whole genome shotgun (WGS) entry which is preliminary data.</text>
</comment>
<dbReference type="RefSeq" id="WP_256401470.1">
    <property type="nucleotide sequence ID" value="NZ_JANHJR010000004.1"/>
</dbReference>
<feature type="region of interest" description="Disordered" evidence="7">
    <location>
        <begin position="33"/>
        <end position="93"/>
    </location>
</feature>
<evidence type="ECO:0000259" key="8">
    <source>
        <dbReference type="PROSITE" id="PS51373"/>
    </source>
</evidence>
<gene>
    <name evidence="9" type="ORF">ACFSBL_20445</name>
</gene>
<feature type="region of interest" description="Disordered" evidence="7">
    <location>
        <begin position="177"/>
        <end position="212"/>
    </location>
</feature>
<dbReference type="PROSITE" id="PS51257">
    <property type="entry name" value="PROKAR_LIPOPROTEIN"/>
    <property type="match status" value="1"/>
</dbReference>
<keyword evidence="2" id="KW-0004">4Fe-4S</keyword>
<dbReference type="Pfam" id="PF01355">
    <property type="entry name" value="HIPIP"/>
    <property type="match status" value="1"/>
</dbReference>
<name>A0ABD6DRM2_9EURY</name>
<proteinExistence type="predicted"/>
<dbReference type="AlphaFoldDB" id="A0ABD6DRM2"/>
<evidence type="ECO:0000256" key="3">
    <source>
        <dbReference type="ARBA" id="ARBA00022723"/>
    </source>
</evidence>
<dbReference type="InterPro" id="IPR036369">
    <property type="entry name" value="HIPIP_sf"/>
</dbReference>
<keyword evidence="5" id="KW-0408">Iron</keyword>
<dbReference type="GO" id="GO:0046872">
    <property type="term" value="F:metal ion binding"/>
    <property type="evidence" value="ECO:0007669"/>
    <property type="project" value="UniProtKB-KW"/>
</dbReference>
<evidence type="ECO:0000313" key="10">
    <source>
        <dbReference type="Proteomes" id="UP001597034"/>
    </source>
</evidence>
<evidence type="ECO:0000256" key="4">
    <source>
        <dbReference type="ARBA" id="ARBA00022982"/>
    </source>
</evidence>
<dbReference type="Proteomes" id="UP001597034">
    <property type="component" value="Unassembled WGS sequence"/>
</dbReference>
<evidence type="ECO:0000256" key="2">
    <source>
        <dbReference type="ARBA" id="ARBA00022485"/>
    </source>
</evidence>
<sequence length="280" mass="30275">MEGRRSRPDDGSGYHLWSRRHYLVATAGIGALSGCLGGDGDGADGTTAVETTTIVDDDTDDDADDDTDDGEDDDEELPEGVSREEFENGPVPDVYLSARSIGGEQRGSEELFPKADVQFSEYEEALENNAHQPGRCCANCHEYIHDRNGDGFGACVAVEGYIDGADWCTVWEELPEPSVPEGLSEEELPTAQVPEQYRTASSQGGEERDPNDLRTQEAVQLMESVEAIADGLGQPGQSCGNCAEFIPDENGDGWGACAKVEGYVAVEDWCAIWEHITEEL</sequence>
<evidence type="ECO:0000256" key="7">
    <source>
        <dbReference type="SAM" id="MobiDB-lite"/>
    </source>
</evidence>
<evidence type="ECO:0000256" key="6">
    <source>
        <dbReference type="ARBA" id="ARBA00023014"/>
    </source>
</evidence>
<protein>
    <submittedName>
        <fullName evidence="9">High-potential iron-sulfur protein</fullName>
    </submittedName>
</protein>
<feature type="compositionally biased region" description="Acidic residues" evidence="7">
    <location>
        <begin position="55"/>
        <end position="78"/>
    </location>
</feature>
<dbReference type="InterPro" id="IPR000170">
    <property type="entry name" value="High_potential_FeS_prot"/>
</dbReference>
<dbReference type="PROSITE" id="PS51373">
    <property type="entry name" value="HIPIP"/>
    <property type="match status" value="1"/>
</dbReference>
<organism evidence="9 10">
    <name type="scientific">Haloarchaeobius litoreus</name>
    <dbReference type="NCBI Taxonomy" id="755306"/>
    <lineage>
        <taxon>Archaea</taxon>
        <taxon>Methanobacteriati</taxon>
        <taxon>Methanobacteriota</taxon>
        <taxon>Stenosarchaea group</taxon>
        <taxon>Halobacteria</taxon>
        <taxon>Halobacteriales</taxon>
        <taxon>Halorubellaceae</taxon>
        <taxon>Haloarchaeobius</taxon>
    </lineage>
</organism>
<evidence type="ECO:0000256" key="1">
    <source>
        <dbReference type="ARBA" id="ARBA00022448"/>
    </source>
</evidence>
<feature type="domain" description="High potential iron-sulfur proteins family profile" evidence="8">
    <location>
        <begin position="199"/>
        <end position="278"/>
    </location>
</feature>
<keyword evidence="6" id="KW-0411">Iron-sulfur</keyword>
<feature type="compositionally biased region" description="Low complexity" evidence="7">
    <location>
        <begin position="44"/>
        <end position="54"/>
    </location>
</feature>
<accession>A0ABD6DRM2</accession>
<keyword evidence="1" id="KW-0813">Transport</keyword>
<evidence type="ECO:0000313" key="9">
    <source>
        <dbReference type="EMBL" id="MFD1648057.1"/>
    </source>
</evidence>
<dbReference type="EMBL" id="JBHUDO010000004">
    <property type="protein sequence ID" value="MFD1648057.1"/>
    <property type="molecule type" value="Genomic_DNA"/>
</dbReference>
<dbReference type="SUPFAM" id="SSF57652">
    <property type="entry name" value="HIPIP (high potential iron protein)"/>
    <property type="match status" value="2"/>
</dbReference>
<dbReference type="GO" id="GO:0051539">
    <property type="term" value="F:4 iron, 4 sulfur cluster binding"/>
    <property type="evidence" value="ECO:0007669"/>
    <property type="project" value="UniProtKB-KW"/>
</dbReference>
<keyword evidence="4" id="KW-0249">Electron transport</keyword>